<accession>A0A4Q0XSC5</accession>
<comment type="subcellular location">
    <subcellularLocation>
        <location evidence="1">Cell membrane</location>
        <topology evidence="1">Multi-pass membrane protein</topology>
    </subcellularLocation>
</comment>
<dbReference type="AlphaFoldDB" id="A0A4Q0XSC5"/>
<feature type="transmembrane region" description="Helical" evidence="10">
    <location>
        <begin position="388"/>
        <end position="407"/>
    </location>
</feature>
<evidence type="ECO:0000313" key="11">
    <source>
        <dbReference type="EMBL" id="RXJ58215.1"/>
    </source>
</evidence>
<dbReference type="InterPro" id="IPR048279">
    <property type="entry name" value="MdtK-like"/>
</dbReference>
<feature type="transmembrane region" description="Helical" evidence="10">
    <location>
        <begin position="103"/>
        <end position="126"/>
    </location>
</feature>
<organism evidence="11 12">
    <name type="scientific">Candidatus Marinarcus aquaticus</name>
    <dbReference type="NCBI Taxonomy" id="2044504"/>
    <lineage>
        <taxon>Bacteria</taxon>
        <taxon>Pseudomonadati</taxon>
        <taxon>Campylobacterota</taxon>
        <taxon>Epsilonproteobacteria</taxon>
        <taxon>Campylobacterales</taxon>
        <taxon>Arcobacteraceae</taxon>
        <taxon>Candidatus Marinarcus</taxon>
    </lineage>
</organism>
<dbReference type="PANTHER" id="PTHR43298:SF2">
    <property type="entry name" value="FMN_FAD EXPORTER YEEO-RELATED"/>
    <property type="match status" value="1"/>
</dbReference>
<keyword evidence="5 10" id="KW-0812">Transmembrane</keyword>
<dbReference type="Proteomes" id="UP000290657">
    <property type="component" value="Unassembled WGS sequence"/>
</dbReference>
<sequence length="415" mass="46576">MYNVVDTWYAGLISTEAIAALSICFMLFFLIVGFGYGFSSAITSLVGNANGSNKHFLAKVYGQKGILFIMLIGAILMLFGFTFEKNLFMLLGAKEAYLELALAYMDVILMGTIFFMANFALNAILIANGDTKSYRNTLIFGFFANLALNPLFIYGFLFIPSMGVAGIALATVLIQIMNMCYLIYKVRQLEVLDFLNIRYYLPHLHIYKTFIIQGVPNSLNMLTMAIGSILMTYFVSHYGIEAVAAFGIGYRVEQIMLMPSLGLSTAALTLVANNYGAKQYERVREILVTTLKYGFTVSAFGILFLYLTATFIIGIFTNDAKVIEIATGYIYIEVWVFFAYVTLFICVSTLQGIKKPKMILFIALYRQIIAKFIVAFLIVKYFNLEIVALWIGVALMIYSAAVFAYYYTRSLLIKL</sequence>
<gene>
    <name evidence="11" type="ORF">CRV04_05550</name>
</gene>
<feature type="transmembrane region" description="Helical" evidence="10">
    <location>
        <begin position="138"/>
        <end position="159"/>
    </location>
</feature>
<evidence type="ECO:0000256" key="6">
    <source>
        <dbReference type="ARBA" id="ARBA00022989"/>
    </source>
</evidence>
<evidence type="ECO:0000256" key="8">
    <source>
        <dbReference type="ARBA" id="ARBA00023136"/>
    </source>
</evidence>
<dbReference type="GO" id="GO:0042910">
    <property type="term" value="F:xenobiotic transmembrane transporter activity"/>
    <property type="evidence" value="ECO:0007669"/>
    <property type="project" value="InterPro"/>
</dbReference>
<dbReference type="Pfam" id="PF01554">
    <property type="entry name" value="MatE"/>
    <property type="match status" value="2"/>
</dbReference>
<evidence type="ECO:0000256" key="10">
    <source>
        <dbReference type="SAM" id="Phobius"/>
    </source>
</evidence>
<protein>
    <recommendedName>
        <fullName evidence="9">Multidrug-efflux transporter</fullName>
    </recommendedName>
</protein>
<dbReference type="GO" id="GO:0005886">
    <property type="term" value="C:plasma membrane"/>
    <property type="evidence" value="ECO:0007669"/>
    <property type="project" value="UniProtKB-SubCell"/>
</dbReference>
<evidence type="ECO:0000256" key="7">
    <source>
        <dbReference type="ARBA" id="ARBA00023065"/>
    </source>
</evidence>
<keyword evidence="6 10" id="KW-1133">Transmembrane helix</keyword>
<proteinExistence type="predicted"/>
<dbReference type="EMBL" id="PDKN01000003">
    <property type="protein sequence ID" value="RXJ58215.1"/>
    <property type="molecule type" value="Genomic_DNA"/>
</dbReference>
<dbReference type="InterPro" id="IPR050222">
    <property type="entry name" value="MATE_MdtK"/>
</dbReference>
<feature type="transmembrane region" description="Helical" evidence="10">
    <location>
        <begin position="165"/>
        <end position="184"/>
    </location>
</feature>
<keyword evidence="2" id="KW-0813">Transport</keyword>
<feature type="transmembrane region" description="Helical" evidence="10">
    <location>
        <begin position="218"/>
        <end position="235"/>
    </location>
</feature>
<name>A0A4Q0XSC5_9BACT</name>
<evidence type="ECO:0000256" key="2">
    <source>
        <dbReference type="ARBA" id="ARBA00022448"/>
    </source>
</evidence>
<evidence type="ECO:0000256" key="4">
    <source>
        <dbReference type="ARBA" id="ARBA00022475"/>
    </source>
</evidence>
<evidence type="ECO:0000256" key="5">
    <source>
        <dbReference type="ARBA" id="ARBA00022692"/>
    </source>
</evidence>
<evidence type="ECO:0000313" key="12">
    <source>
        <dbReference type="Proteomes" id="UP000290657"/>
    </source>
</evidence>
<dbReference type="GO" id="GO:0015297">
    <property type="term" value="F:antiporter activity"/>
    <property type="evidence" value="ECO:0007669"/>
    <property type="project" value="UniProtKB-KW"/>
</dbReference>
<feature type="transmembrane region" description="Helical" evidence="10">
    <location>
        <begin position="20"/>
        <end position="46"/>
    </location>
</feature>
<feature type="transmembrane region" description="Helical" evidence="10">
    <location>
        <begin position="293"/>
        <end position="316"/>
    </location>
</feature>
<keyword evidence="7" id="KW-0406">Ion transport</keyword>
<evidence type="ECO:0000256" key="1">
    <source>
        <dbReference type="ARBA" id="ARBA00004651"/>
    </source>
</evidence>
<keyword evidence="8 10" id="KW-0472">Membrane</keyword>
<reference evidence="11 12" key="1">
    <citation type="submission" date="2017-10" db="EMBL/GenBank/DDBJ databases">
        <title>Genomics of the genus Arcobacter.</title>
        <authorList>
            <person name="Perez-Cataluna A."/>
            <person name="Figueras M.J."/>
        </authorList>
    </citation>
    <scope>NUCLEOTIDE SEQUENCE [LARGE SCALE GENOMIC DNA]</scope>
    <source>
        <strain evidence="11 12">CECT 8987</strain>
    </source>
</reference>
<keyword evidence="4" id="KW-1003">Cell membrane</keyword>
<keyword evidence="12" id="KW-1185">Reference proteome</keyword>
<feature type="transmembrane region" description="Helical" evidence="10">
    <location>
        <begin position="66"/>
        <end position="83"/>
    </location>
</feature>
<dbReference type="NCBIfam" id="TIGR00797">
    <property type="entry name" value="matE"/>
    <property type="match status" value="1"/>
</dbReference>
<dbReference type="PIRSF" id="PIRSF006603">
    <property type="entry name" value="DinF"/>
    <property type="match status" value="1"/>
</dbReference>
<keyword evidence="3" id="KW-0050">Antiport</keyword>
<comment type="caution">
    <text evidence="11">The sequence shown here is derived from an EMBL/GenBank/DDBJ whole genome shotgun (WGS) entry which is preliminary data.</text>
</comment>
<dbReference type="InterPro" id="IPR002528">
    <property type="entry name" value="MATE_fam"/>
</dbReference>
<dbReference type="OrthoDB" id="9805232at2"/>
<evidence type="ECO:0000256" key="9">
    <source>
        <dbReference type="ARBA" id="ARBA00031636"/>
    </source>
</evidence>
<dbReference type="GO" id="GO:0006811">
    <property type="term" value="P:monoatomic ion transport"/>
    <property type="evidence" value="ECO:0007669"/>
    <property type="project" value="UniProtKB-KW"/>
</dbReference>
<feature type="transmembrane region" description="Helical" evidence="10">
    <location>
        <begin position="328"/>
        <end position="347"/>
    </location>
</feature>
<dbReference type="PANTHER" id="PTHR43298">
    <property type="entry name" value="MULTIDRUG RESISTANCE PROTEIN NORM-RELATED"/>
    <property type="match status" value="1"/>
</dbReference>
<feature type="transmembrane region" description="Helical" evidence="10">
    <location>
        <begin position="255"/>
        <end position="272"/>
    </location>
</feature>
<evidence type="ECO:0000256" key="3">
    <source>
        <dbReference type="ARBA" id="ARBA00022449"/>
    </source>
</evidence>
<feature type="transmembrane region" description="Helical" evidence="10">
    <location>
        <begin position="359"/>
        <end position="382"/>
    </location>
</feature>